<evidence type="ECO:0000256" key="6">
    <source>
        <dbReference type="ARBA" id="ARBA00022723"/>
    </source>
</evidence>
<keyword evidence="4" id="KW-0808">Transferase</keyword>
<evidence type="ECO:0000256" key="10">
    <source>
        <dbReference type="ARBA" id="ARBA00023034"/>
    </source>
</evidence>
<evidence type="ECO:0000256" key="1">
    <source>
        <dbReference type="ARBA" id="ARBA00004323"/>
    </source>
</evidence>
<comment type="caution">
    <text evidence="15">The sequence shown here is derived from an EMBL/GenBank/DDBJ whole genome shotgun (WGS) entry which is preliminary data.</text>
</comment>
<dbReference type="EMBL" id="WNDP01000112">
    <property type="protein sequence ID" value="KAF1020973.1"/>
    <property type="molecule type" value="Genomic_DNA"/>
</dbReference>
<evidence type="ECO:0000256" key="14">
    <source>
        <dbReference type="ARBA" id="ARBA00042865"/>
    </source>
</evidence>
<evidence type="ECO:0000256" key="12">
    <source>
        <dbReference type="ARBA" id="ARBA00023157"/>
    </source>
</evidence>
<dbReference type="GO" id="GO:0050650">
    <property type="term" value="P:chondroitin sulfate proteoglycan biosynthetic process"/>
    <property type="evidence" value="ECO:0007669"/>
    <property type="project" value="TreeGrafter"/>
</dbReference>
<keyword evidence="8" id="KW-0735">Signal-anchor</keyword>
<keyword evidence="7" id="KW-0256">Endoplasmic reticulum</keyword>
<protein>
    <recommendedName>
        <fullName evidence="14">Peptide O-xylosyltransferase</fullName>
    </recommendedName>
</protein>
<comment type="subcellular location">
    <subcellularLocation>
        <location evidence="2">Endoplasmic reticulum membrane</location>
        <topology evidence="2">Single-pass type II membrane protein</topology>
    </subcellularLocation>
    <subcellularLocation>
        <location evidence="1">Golgi apparatus membrane</location>
        <topology evidence="1">Single-pass type II membrane protein</topology>
    </subcellularLocation>
</comment>
<keyword evidence="10" id="KW-0333">Golgi apparatus</keyword>
<evidence type="ECO:0000256" key="3">
    <source>
        <dbReference type="ARBA" id="ARBA00022676"/>
    </source>
</evidence>
<evidence type="ECO:0000256" key="11">
    <source>
        <dbReference type="ARBA" id="ARBA00023136"/>
    </source>
</evidence>
<dbReference type="AlphaFoldDB" id="A0A833PD37"/>
<name>A0A833PD37_ACIBZ</name>
<dbReference type="Pfam" id="PF02485">
    <property type="entry name" value="Branch"/>
    <property type="match status" value="1"/>
</dbReference>
<dbReference type="InterPro" id="IPR003406">
    <property type="entry name" value="Glyco_trans_14"/>
</dbReference>
<evidence type="ECO:0000256" key="8">
    <source>
        <dbReference type="ARBA" id="ARBA00022968"/>
    </source>
</evidence>
<accession>A0A833PD37</accession>
<dbReference type="PANTHER" id="PTHR46025:SF3">
    <property type="entry name" value="XYLOSYLTRANSFERASE OXT"/>
    <property type="match status" value="1"/>
</dbReference>
<evidence type="ECO:0000256" key="9">
    <source>
        <dbReference type="ARBA" id="ARBA00022989"/>
    </source>
</evidence>
<keyword evidence="9" id="KW-1133">Transmembrane helix</keyword>
<sequence length="289" mass="34456">MKYIYGILCHQVTNPLRFLISTLCKNSDVQVIIHVDQKSDLNHFLDEFSNYAQVYFIQNRINVLWGSFSQIEATLQILKATQTYDYNYFSLLSGDDIPLQKISNFHRFLEENSCEFLDLDKFPLCKLEPRVKYKYGNSFFNKNRTQKEHLSCKLQKKLFKIGLRRNNITHLPKLHKGSQWFTLSHNAINYIFKYLNDHPNYINAFKDSLCGDELFFHTILFNSFFSDKIKSKNYMSESFTRYIDWETGPDFPRTLNESDFKKMKSSEMFFARKLQHNIPLESLRKNFDI</sequence>
<dbReference type="GO" id="GO:0030158">
    <property type="term" value="F:protein xylosyltransferase activity"/>
    <property type="evidence" value="ECO:0007669"/>
    <property type="project" value="InterPro"/>
</dbReference>
<keyword evidence="3" id="KW-0328">Glycosyltransferase</keyword>
<evidence type="ECO:0000256" key="7">
    <source>
        <dbReference type="ARBA" id="ARBA00022824"/>
    </source>
</evidence>
<organism evidence="15 16">
    <name type="scientific">Acinetobacter bereziniae</name>
    <name type="common">Acinetobacter genomosp. 10</name>
    <dbReference type="NCBI Taxonomy" id="106648"/>
    <lineage>
        <taxon>Bacteria</taxon>
        <taxon>Pseudomonadati</taxon>
        <taxon>Pseudomonadota</taxon>
        <taxon>Gammaproteobacteria</taxon>
        <taxon>Moraxellales</taxon>
        <taxon>Moraxellaceae</taxon>
        <taxon>Acinetobacter</taxon>
    </lineage>
</organism>
<gene>
    <name evidence="15" type="ORF">GAK29_03503</name>
</gene>
<proteinExistence type="predicted"/>
<keyword evidence="11" id="KW-0472">Membrane</keyword>
<dbReference type="GO" id="GO:0015012">
    <property type="term" value="P:heparan sulfate proteoglycan biosynthetic process"/>
    <property type="evidence" value="ECO:0007669"/>
    <property type="project" value="TreeGrafter"/>
</dbReference>
<evidence type="ECO:0000256" key="5">
    <source>
        <dbReference type="ARBA" id="ARBA00022692"/>
    </source>
</evidence>
<evidence type="ECO:0000256" key="4">
    <source>
        <dbReference type="ARBA" id="ARBA00022679"/>
    </source>
</evidence>
<reference evidence="16" key="1">
    <citation type="journal article" date="2020" name="MBio">
        <title>Horizontal gene transfer to a defensive symbiont with a reduced genome amongst a multipartite beetle microbiome.</title>
        <authorList>
            <person name="Waterworth S.C."/>
            <person name="Florez L.V."/>
            <person name="Rees E.R."/>
            <person name="Hertweck C."/>
            <person name="Kaltenpoth M."/>
            <person name="Kwan J.C."/>
        </authorList>
    </citation>
    <scope>NUCLEOTIDE SEQUENCE [LARGE SCALE GENOMIC DNA]</scope>
</reference>
<dbReference type="PANTHER" id="PTHR46025">
    <property type="entry name" value="XYLOSYLTRANSFERASE OXT"/>
    <property type="match status" value="1"/>
</dbReference>
<keyword evidence="6" id="KW-0479">Metal-binding</keyword>
<dbReference type="GO" id="GO:0016020">
    <property type="term" value="C:membrane"/>
    <property type="evidence" value="ECO:0007669"/>
    <property type="project" value="InterPro"/>
</dbReference>
<dbReference type="InterPro" id="IPR043538">
    <property type="entry name" value="XYLT"/>
</dbReference>
<keyword evidence="13" id="KW-0325">Glycoprotein</keyword>
<evidence type="ECO:0000313" key="15">
    <source>
        <dbReference type="EMBL" id="KAF1020973.1"/>
    </source>
</evidence>
<evidence type="ECO:0000256" key="13">
    <source>
        <dbReference type="ARBA" id="ARBA00023180"/>
    </source>
</evidence>
<keyword evidence="12" id="KW-1015">Disulfide bond</keyword>
<dbReference type="GO" id="GO:0046872">
    <property type="term" value="F:metal ion binding"/>
    <property type="evidence" value="ECO:0007669"/>
    <property type="project" value="UniProtKB-KW"/>
</dbReference>
<keyword evidence="5" id="KW-0812">Transmembrane</keyword>
<evidence type="ECO:0000256" key="2">
    <source>
        <dbReference type="ARBA" id="ARBA00004648"/>
    </source>
</evidence>
<evidence type="ECO:0000313" key="16">
    <source>
        <dbReference type="Proteomes" id="UP000490535"/>
    </source>
</evidence>
<dbReference type="Proteomes" id="UP000490535">
    <property type="component" value="Unassembled WGS sequence"/>
</dbReference>